<organism evidence="5 6">
    <name type="scientific">Candidatus Colwellbacteria bacterium RIFCSPLOWO2_02_FULL_44_20b</name>
    <dbReference type="NCBI Taxonomy" id="1797691"/>
    <lineage>
        <taxon>Bacteria</taxon>
        <taxon>Candidatus Colwelliibacteriota</taxon>
    </lineage>
</organism>
<evidence type="ECO:0000259" key="3">
    <source>
        <dbReference type="Pfam" id="PF00675"/>
    </source>
</evidence>
<dbReference type="PANTHER" id="PTHR11851:SF49">
    <property type="entry name" value="MITOCHONDRIAL-PROCESSING PEPTIDASE SUBUNIT ALPHA"/>
    <property type="match status" value="1"/>
</dbReference>
<evidence type="ECO:0008006" key="7">
    <source>
        <dbReference type="Google" id="ProtNLM"/>
    </source>
</evidence>
<dbReference type="PANTHER" id="PTHR11851">
    <property type="entry name" value="METALLOPROTEASE"/>
    <property type="match status" value="1"/>
</dbReference>
<feature type="domain" description="Peptidase M16 N-terminal" evidence="3">
    <location>
        <begin position="24"/>
        <end position="154"/>
    </location>
</feature>
<evidence type="ECO:0000313" key="5">
    <source>
        <dbReference type="EMBL" id="OGY60756.1"/>
    </source>
</evidence>
<feature type="domain" description="Peptidase M16 C-terminal" evidence="4">
    <location>
        <begin position="169"/>
        <end position="342"/>
    </location>
</feature>
<comment type="caution">
    <text evidence="5">The sequence shown here is derived from an EMBL/GenBank/DDBJ whole genome shotgun (WGS) entry which is preliminary data.</text>
</comment>
<proteinExistence type="inferred from homology"/>
<dbReference type="InterPro" id="IPR007863">
    <property type="entry name" value="Peptidase_M16_C"/>
</dbReference>
<evidence type="ECO:0000259" key="4">
    <source>
        <dbReference type="Pfam" id="PF05193"/>
    </source>
</evidence>
<dbReference type="InterPro" id="IPR001431">
    <property type="entry name" value="Pept_M16_Zn_BS"/>
</dbReference>
<sequence>MNFRKQTLANGLRLITVPIAGSLTTTVLVLVEAGSEYETKEINGLSHFLEHMCFKGTKTRPSSQNISKELDTLGAHYNAFTSDEMTGYYATIAKENTDKAIEIISDIYLNSLLKEEDIDKERGPIIEEINMREDDPGSKVWELWPELLYGDQPAGWKITGSKESVKMLKREDFLRYFNKRYIAESTVVVIAGDIDEVKVTETVNKFWEKVQRGMRTQKPKTIESQSEPRILLKYKQLDQTHLKLGVRAYTITDPRRFPAGIIMNILGGKMSSRLWLRIREEMGVAYYVHSDYDFDIDHGYIAIAAGVSNEKLEAVVKVILEEFKRLKTEKLTDKELEEAKSNMIGRLAISIETPEDWADFYGNQEIMTGSIMSPEERMAKIRKVTVEDIQTVANDLFKDEKLNLVLIGPHKDQEPLKTLLKLG</sequence>
<dbReference type="EMBL" id="MHIZ01000008">
    <property type="protein sequence ID" value="OGY60756.1"/>
    <property type="molecule type" value="Genomic_DNA"/>
</dbReference>
<accession>A0A1G1Z9J3</accession>
<evidence type="ECO:0000313" key="6">
    <source>
        <dbReference type="Proteomes" id="UP000178808"/>
    </source>
</evidence>
<comment type="similarity">
    <text evidence="1 2">Belongs to the peptidase M16 family.</text>
</comment>
<evidence type="ECO:0000256" key="2">
    <source>
        <dbReference type="RuleBase" id="RU004447"/>
    </source>
</evidence>
<dbReference type="AlphaFoldDB" id="A0A1G1Z9J3"/>
<reference evidence="5 6" key="1">
    <citation type="journal article" date="2016" name="Nat. Commun.">
        <title>Thousands of microbial genomes shed light on interconnected biogeochemical processes in an aquifer system.</title>
        <authorList>
            <person name="Anantharaman K."/>
            <person name="Brown C.T."/>
            <person name="Hug L.A."/>
            <person name="Sharon I."/>
            <person name="Castelle C.J."/>
            <person name="Probst A.J."/>
            <person name="Thomas B.C."/>
            <person name="Singh A."/>
            <person name="Wilkins M.J."/>
            <person name="Karaoz U."/>
            <person name="Brodie E.L."/>
            <person name="Williams K.H."/>
            <person name="Hubbard S.S."/>
            <person name="Banfield J.F."/>
        </authorList>
    </citation>
    <scope>NUCLEOTIDE SEQUENCE [LARGE SCALE GENOMIC DNA]</scope>
</reference>
<name>A0A1G1Z9J3_9BACT</name>
<protein>
    <recommendedName>
        <fullName evidence="7">Peptidase M16</fullName>
    </recommendedName>
</protein>
<dbReference type="PROSITE" id="PS00143">
    <property type="entry name" value="INSULINASE"/>
    <property type="match status" value="1"/>
</dbReference>
<dbReference type="GO" id="GO:0046872">
    <property type="term" value="F:metal ion binding"/>
    <property type="evidence" value="ECO:0007669"/>
    <property type="project" value="InterPro"/>
</dbReference>
<dbReference type="Proteomes" id="UP000178808">
    <property type="component" value="Unassembled WGS sequence"/>
</dbReference>
<dbReference type="InterPro" id="IPR011765">
    <property type="entry name" value="Pept_M16_N"/>
</dbReference>
<evidence type="ECO:0000256" key="1">
    <source>
        <dbReference type="ARBA" id="ARBA00007261"/>
    </source>
</evidence>
<dbReference type="GO" id="GO:0004222">
    <property type="term" value="F:metalloendopeptidase activity"/>
    <property type="evidence" value="ECO:0007669"/>
    <property type="project" value="InterPro"/>
</dbReference>
<dbReference type="InterPro" id="IPR011249">
    <property type="entry name" value="Metalloenz_LuxS/M16"/>
</dbReference>
<gene>
    <name evidence="5" type="ORF">A3I31_02090</name>
</gene>
<dbReference type="Pfam" id="PF00675">
    <property type="entry name" value="Peptidase_M16"/>
    <property type="match status" value="1"/>
</dbReference>
<dbReference type="GO" id="GO:0006508">
    <property type="term" value="P:proteolysis"/>
    <property type="evidence" value="ECO:0007669"/>
    <property type="project" value="InterPro"/>
</dbReference>
<dbReference type="InterPro" id="IPR050361">
    <property type="entry name" value="MPP/UQCRC_Complex"/>
</dbReference>
<dbReference type="Pfam" id="PF05193">
    <property type="entry name" value="Peptidase_M16_C"/>
    <property type="match status" value="1"/>
</dbReference>
<dbReference type="SUPFAM" id="SSF63411">
    <property type="entry name" value="LuxS/MPP-like metallohydrolase"/>
    <property type="match status" value="2"/>
</dbReference>
<dbReference type="Gene3D" id="3.30.830.10">
    <property type="entry name" value="Metalloenzyme, LuxS/M16 peptidase-like"/>
    <property type="match status" value="2"/>
</dbReference>